<dbReference type="PANTHER" id="PTHR24023:SF1082">
    <property type="entry name" value="COLLAGEN TRIPLE HELIX REPEAT"/>
    <property type="match status" value="1"/>
</dbReference>
<evidence type="ECO:0000256" key="1">
    <source>
        <dbReference type="ARBA" id="ARBA00004613"/>
    </source>
</evidence>
<evidence type="ECO:0000256" key="2">
    <source>
        <dbReference type="ARBA" id="ARBA00022525"/>
    </source>
</evidence>
<dbReference type="Gene3D" id="2.60.120.1000">
    <property type="match status" value="1"/>
</dbReference>
<dbReference type="InterPro" id="IPR000885">
    <property type="entry name" value="Fib_collagen_C"/>
</dbReference>
<feature type="compositionally biased region" description="Pro residues" evidence="4">
    <location>
        <begin position="91"/>
        <end position="104"/>
    </location>
</feature>
<dbReference type="PROSITE" id="PS51461">
    <property type="entry name" value="NC1_FIB"/>
    <property type="match status" value="1"/>
</dbReference>
<accession>A0ABM4AMU8</accession>
<evidence type="ECO:0000259" key="6">
    <source>
        <dbReference type="PROSITE" id="PS51461"/>
    </source>
</evidence>
<evidence type="ECO:0000256" key="5">
    <source>
        <dbReference type="SAM" id="SignalP"/>
    </source>
</evidence>
<dbReference type="Pfam" id="PF01410">
    <property type="entry name" value="COLFI"/>
    <property type="match status" value="1"/>
</dbReference>
<comment type="subcellular location">
    <subcellularLocation>
        <location evidence="1">Secreted</location>
    </subcellularLocation>
</comment>
<dbReference type="InterPro" id="IPR050149">
    <property type="entry name" value="Collagen_superfamily"/>
</dbReference>
<feature type="compositionally biased region" description="Low complexity" evidence="4">
    <location>
        <begin position="106"/>
        <end position="116"/>
    </location>
</feature>
<feature type="domain" description="Fibrillar collagen NC1" evidence="6">
    <location>
        <begin position="217"/>
        <end position="434"/>
    </location>
</feature>
<reference evidence="8" key="1">
    <citation type="submission" date="2025-08" db="UniProtKB">
        <authorList>
            <consortium name="RefSeq"/>
        </authorList>
    </citation>
    <scope>IDENTIFICATION</scope>
    <source>
        <tissue evidence="8">Whole body</tissue>
    </source>
</reference>
<dbReference type="PANTHER" id="PTHR24023">
    <property type="entry name" value="COLLAGEN ALPHA"/>
    <property type="match status" value="1"/>
</dbReference>
<dbReference type="InterPro" id="IPR008160">
    <property type="entry name" value="Collagen"/>
</dbReference>
<dbReference type="Pfam" id="PF01391">
    <property type="entry name" value="Collagen"/>
    <property type="match status" value="2"/>
</dbReference>
<dbReference type="SMART" id="SM00038">
    <property type="entry name" value="COLFI"/>
    <property type="match status" value="1"/>
</dbReference>
<feature type="chain" id="PRO_5046375082" evidence="5">
    <location>
        <begin position="22"/>
        <end position="440"/>
    </location>
</feature>
<organism evidence="7 8">
    <name type="scientific">Vanessa tameamea</name>
    <name type="common">Kamehameha butterfly</name>
    <dbReference type="NCBI Taxonomy" id="334116"/>
    <lineage>
        <taxon>Eukaryota</taxon>
        <taxon>Metazoa</taxon>
        <taxon>Ecdysozoa</taxon>
        <taxon>Arthropoda</taxon>
        <taxon>Hexapoda</taxon>
        <taxon>Insecta</taxon>
        <taxon>Pterygota</taxon>
        <taxon>Neoptera</taxon>
        <taxon>Endopterygota</taxon>
        <taxon>Lepidoptera</taxon>
        <taxon>Glossata</taxon>
        <taxon>Ditrysia</taxon>
        <taxon>Papilionoidea</taxon>
        <taxon>Nymphalidae</taxon>
        <taxon>Nymphalinae</taxon>
        <taxon>Vanessa</taxon>
    </lineage>
</organism>
<gene>
    <name evidence="8" type="primary">LOC113393053</name>
</gene>
<dbReference type="RefSeq" id="XP_064072600.1">
    <property type="nucleotide sequence ID" value="XM_064216530.1"/>
</dbReference>
<feature type="compositionally biased region" description="Low complexity" evidence="4">
    <location>
        <begin position="155"/>
        <end position="173"/>
    </location>
</feature>
<feature type="region of interest" description="Disordered" evidence="4">
    <location>
        <begin position="74"/>
        <end position="234"/>
    </location>
</feature>
<dbReference type="GeneID" id="113393053"/>
<name>A0ABM4AMU8_VANTA</name>
<keyword evidence="3" id="KW-0176">Collagen</keyword>
<proteinExistence type="predicted"/>
<feature type="compositionally biased region" description="Low complexity" evidence="4">
    <location>
        <begin position="187"/>
        <end position="197"/>
    </location>
</feature>
<evidence type="ECO:0000256" key="4">
    <source>
        <dbReference type="SAM" id="MobiDB-lite"/>
    </source>
</evidence>
<feature type="signal peptide" evidence="5">
    <location>
        <begin position="1"/>
        <end position="21"/>
    </location>
</feature>
<dbReference type="Proteomes" id="UP001652626">
    <property type="component" value="Chromosome 12"/>
</dbReference>
<evidence type="ECO:0000313" key="7">
    <source>
        <dbReference type="Proteomes" id="UP001652626"/>
    </source>
</evidence>
<evidence type="ECO:0000256" key="3">
    <source>
        <dbReference type="ARBA" id="ARBA00023119"/>
    </source>
</evidence>
<keyword evidence="2" id="KW-0964">Secreted</keyword>
<keyword evidence="5" id="KW-0732">Signal</keyword>
<protein>
    <submittedName>
        <fullName evidence="8">Collagen alpha-1(V) chain-like</fullName>
    </submittedName>
</protein>
<evidence type="ECO:0000313" key="8">
    <source>
        <dbReference type="RefSeq" id="XP_064072600.1"/>
    </source>
</evidence>
<keyword evidence="7" id="KW-1185">Reference proteome</keyword>
<sequence length="440" mass="46022">MELKRGVFVILCFIIPKTIYSEPVKHRKTDAPVVSISGYMGKEIKTELNGCNLKIGITGLKSCSADDSLCGKSKGGLSVPGKEGKAGATGPPGPIGPLGPPGPSGPSGSPGPLGSTGAKGDIGPPGSPGLPGKTGPIGLSGVKGDIGPPGPTGPQGPKGDLGPIGPVGIPGIKGETGPQGPIGFIGAPGPRGLPGLAGIQGVPGFNGSNGEMGMKGSKGEPGLPGKDCVTEGLPPPESAPTYLGSFSKPAASCAELKEDGIFYLNPSDPFEVNCKVTEKEACLKIQELEYDIDEIAITFTNDSFWLSEMGFDLTKFYNLQVSQLSYLLASSAGVTQTIRYHCRNTTVISGTDNALQVLLWNDNLVGPYSTKRTPMYYDIPKDTDTCMTGDSWEFTDIVLESKLNTRLPVVDFFIQDIRPLNQKVYVELKKLCFKYNIPST</sequence>